<evidence type="ECO:0000256" key="2">
    <source>
        <dbReference type="SAM" id="SignalP"/>
    </source>
</evidence>
<dbReference type="PROSITE" id="PS51257">
    <property type="entry name" value="PROKAR_LIPOPROTEIN"/>
    <property type="match status" value="1"/>
</dbReference>
<dbReference type="EMBL" id="BSUN01000001">
    <property type="protein sequence ID" value="GMA34392.1"/>
    <property type="molecule type" value="Genomic_DNA"/>
</dbReference>
<evidence type="ECO:0000313" key="3">
    <source>
        <dbReference type="EMBL" id="GMA34392.1"/>
    </source>
</evidence>
<keyword evidence="1" id="KW-0812">Transmembrane</keyword>
<reference evidence="4" key="1">
    <citation type="journal article" date="2019" name="Int. J. Syst. Evol. Microbiol.">
        <title>The Global Catalogue of Microorganisms (GCM) 10K type strain sequencing project: providing services to taxonomists for standard genome sequencing and annotation.</title>
        <authorList>
            <consortium name="The Broad Institute Genomics Platform"/>
            <consortium name="The Broad Institute Genome Sequencing Center for Infectious Disease"/>
            <person name="Wu L."/>
            <person name="Ma J."/>
        </authorList>
    </citation>
    <scope>NUCLEOTIDE SEQUENCE [LARGE SCALE GENOMIC DNA]</scope>
    <source>
        <strain evidence="4">NBRC 112299</strain>
    </source>
</reference>
<sequence length="185" mass="18600">MTRLSRALPAALVAILLGCAAAMAGGIQTTRAETDVAVDIDLGIIMPGETVTKSLTLEVPQNATVVRSEWVELDGVAEDMTWDIALCGDPGCEDVQPVNTGASVPAGTWTMSVSGSLPEDVSGDGYALGVVTLLADDTATGGGVLPVTGGAVPWLVVAFAVGAVGAGALAAWRARPLAVVSEVRS</sequence>
<accession>A0ABQ6I964</accession>
<evidence type="ECO:0000313" key="4">
    <source>
        <dbReference type="Proteomes" id="UP001157125"/>
    </source>
</evidence>
<keyword evidence="4" id="KW-1185">Reference proteome</keyword>
<feature type="signal peptide" evidence="2">
    <location>
        <begin position="1"/>
        <end position="24"/>
    </location>
</feature>
<keyword evidence="1" id="KW-0472">Membrane</keyword>
<dbReference type="RefSeq" id="WP_284327381.1">
    <property type="nucleotide sequence ID" value="NZ_BSUN01000001.1"/>
</dbReference>
<evidence type="ECO:0000256" key="1">
    <source>
        <dbReference type="SAM" id="Phobius"/>
    </source>
</evidence>
<gene>
    <name evidence="3" type="ORF">GCM10025876_05960</name>
</gene>
<feature type="transmembrane region" description="Helical" evidence="1">
    <location>
        <begin position="151"/>
        <end position="172"/>
    </location>
</feature>
<comment type="caution">
    <text evidence="3">The sequence shown here is derived from an EMBL/GenBank/DDBJ whole genome shotgun (WGS) entry which is preliminary data.</text>
</comment>
<protein>
    <submittedName>
        <fullName evidence="3">Uncharacterized protein</fullName>
    </submittedName>
</protein>
<dbReference type="Proteomes" id="UP001157125">
    <property type="component" value="Unassembled WGS sequence"/>
</dbReference>
<keyword evidence="2" id="KW-0732">Signal</keyword>
<proteinExistence type="predicted"/>
<organism evidence="3 4">
    <name type="scientific">Demequina litorisediminis</name>
    <dbReference type="NCBI Taxonomy" id="1849022"/>
    <lineage>
        <taxon>Bacteria</taxon>
        <taxon>Bacillati</taxon>
        <taxon>Actinomycetota</taxon>
        <taxon>Actinomycetes</taxon>
        <taxon>Micrococcales</taxon>
        <taxon>Demequinaceae</taxon>
        <taxon>Demequina</taxon>
    </lineage>
</organism>
<name>A0ABQ6I964_9MICO</name>
<keyword evidence="1" id="KW-1133">Transmembrane helix</keyword>
<feature type="chain" id="PRO_5046106325" evidence="2">
    <location>
        <begin position="25"/>
        <end position="185"/>
    </location>
</feature>